<protein>
    <submittedName>
        <fullName evidence="2">Uncharacterized protein</fullName>
    </submittedName>
</protein>
<proteinExistence type="predicted"/>
<gene>
    <name evidence="2" type="ORF">MNBD_GAMMA10-2352</name>
</gene>
<evidence type="ECO:0000313" key="2">
    <source>
        <dbReference type="EMBL" id="VAW71751.1"/>
    </source>
</evidence>
<organism evidence="2">
    <name type="scientific">hydrothermal vent metagenome</name>
    <dbReference type="NCBI Taxonomy" id="652676"/>
    <lineage>
        <taxon>unclassified sequences</taxon>
        <taxon>metagenomes</taxon>
        <taxon>ecological metagenomes</taxon>
    </lineage>
</organism>
<sequence>MAQHTTVDETLLFMPKMIQKAHPTASSTLTSNNEEQQGYSIFFSPCKKGTDGGWREMQKLMPAHRGAEADAATRQTIVNQLSACIELAGKKSNPELHWTIQGSGSKLFCEALEQLKVRNSHLHDYGVDLSQQTVHFFNTHTNPMEIDALINSLARTDNADNKMKPGEGGLLTSTLRSKGNFNASKTGHKKHHDQKAAANKAEGKSDAAAKREGNRVSGMLHSGSGMAVKYSAFAITAGSALMNDDVYENAINLAHSVGDSMLSNPISSTIGTGVLGIIATHKVIRHTAPKMYSLASLLHANITNDRRLDQLTVSNSNDAAGQLLNLRRGLSI</sequence>
<evidence type="ECO:0000256" key="1">
    <source>
        <dbReference type="SAM" id="MobiDB-lite"/>
    </source>
</evidence>
<feature type="region of interest" description="Disordered" evidence="1">
    <location>
        <begin position="160"/>
        <end position="211"/>
    </location>
</feature>
<accession>A0A3B0XW48</accession>
<name>A0A3B0XW48_9ZZZZ</name>
<feature type="compositionally biased region" description="Basic and acidic residues" evidence="1">
    <location>
        <begin position="201"/>
        <end position="211"/>
    </location>
</feature>
<reference evidence="2" key="1">
    <citation type="submission" date="2018-06" db="EMBL/GenBank/DDBJ databases">
        <authorList>
            <person name="Zhirakovskaya E."/>
        </authorList>
    </citation>
    <scope>NUCLEOTIDE SEQUENCE</scope>
</reference>
<dbReference type="EMBL" id="UOFJ01000620">
    <property type="protein sequence ID" value="VAW71751.1"/>
    <property type="molecule type" value="Genomic_DNA"/>
</dbReference>
<feature type="compositionally biased region" description="Polar residues" evidence="1">
    <location>
        <begin position="171"/>
        <end position="185"/>
    </location>
</feature>
<dbReference type="AlphaFoldDB" id="A0A3B0XW48"/>